<evidence type="ECO:0008006" key="7">
    <source>
        <dbReference type="Google" id="ProtNLM"/>
    </source>
</evidence>
<feature type="compositionally biased region" description="Polar residues" evidence="1">
    <location>
        <begin position="392"/>
        <end position="410"/>
    </location>
</feature>
<dbReference type="InterPro" id="IPR047155">
    <property type="entry name" value="COMMD4/6/7/8"/>
</dbReference>
<keyword evidence="2" id="KW-0812">Transmembrane</keyword>
<accession>A0A8K1G8A2</accession>
<evidence type="ECO:0000313" key="6">
    <source>
        <dbReference type="Proteomes" id="UP000796761"/>
    </source>
</evidence>
<dbReference type="PROSITE" id="PS51269">
    <property type="entry name" value="COMM"/>
    <property type="match status" value="1"/>
</dbReference>
<dbReference type="InterPro" id="IPR036364">
    <property type="entry name" value="SEA_dom_sf"/>
</dbReference>
<organism evidence="5 6">
    <name type="scientific">Zosterops borbonicus</name>
    <dbReference type="NCBI Taxonomy" id="364589"/>
    <lineage>
        <taxon>Eukaryota</taxon>
        <taxon>Metazoa</taxon>
        <taxon>Chordata</taxon>
        <taxon>Craniata</taxon>
        <taxon>Vertebrata</taxon>
        <taxon>Euteleostomi</taxon>
        <taxon>Archelosauria</taxon>
        <taxon>Archosauria</taxon>
        <taxon>Dinosauria</taxon>
        <taxon>Saurischia</taxon>
        <taxon>Theropoda</taxon>
        <taxon>Coelurosauria</taxon>
        <taxon>Aves</taxon>
        <taxon>Neognathae</taxon>
        <taxon>Neoaves</taxon>
        <taxon>Telluraves</taxon>
        <taxon>Australaves</taxon>
        <taxon>Passeriformes</taxon>
        <taxon>Sylvioidea</taxon>
        <taxon>Zosteropidae</taxon>
        <taxon>Zosterops</taxon>
    </lineage>
</organism>
<dbReference type="EMBL" id="SWJQ01000511">
    <property type="protein sequence ID" value="TRZ13403.1"/>
    <property type="molecule type" value="Genomic_DNA"/>
</dbReference>
<dbReference type="InterPro" id="IPR000082">
    <property type="entry name" value="SEA_dom"/>
</dbReference>
<dbReference type="Pfam" id="PF21672">
    <property type="entry name" value="COMM_HN"/>
    <property type="match status" value="1"/>
</dbReference>
<dbReference type="Proteomes" id="UP000796761">
    <property type="component" value="Unassembled WGS sequence"/>
</dbReference>
<name>A0A8K1G8A2_9PASS</name>
<feature type="region of interest" description="Disordered" evidence="1">
    <location>
        <begin position="168"/>
        <end position="209"/>
    </location>
</feature>
<sequence>MTYFLGLPLSCRDSWTHPAESGQKAQSQSQTNGLQEEAVLVHVLQQEVLVELVSVRPNYLCSYRPATAVTSLYPGRRNISLVPQDTPHGRPGEGNACNIKDPAKELIHPSPSVTPTQGLEDLRDTKALSSSPPMPVIHNVFSLAPHQEFLERAKSSDPILICKKHLWEDSSPQNTGGNQEPAALKDTSVVSSPRMRQGVRPPSPPDAAASQAGTLLRAERVGTAGMAPCAAVPASRMWFRVLLLLASLMQVAPDQLVPLQGAAVRSQVPPDVPTWTLMDAGSWSPSMAEHVVASALPTQGTPSLAELPLGMVWVSPALTPEGLWDMAGTALPGKGVPLVDAALAQVLGNGSGLLDTALTLVPTTVTAPGAHNQHVLASSHPTAESGAPAVTLGTQSEWPSPSAQPVSTGASPAETRAPSSAGPTLTGMSSAATGVTSELGPMFGMEESRHSKARTASVGPVPTPAGSSGPTLASPGSVLPPCSTNPAAEHGSEPGHHTATTSSMTSPSYLLTSPGAGRAASSLLSSQTLAVPTGVTLDAYIMSSGSSTSQLSSTAMEHHPAATREAFSPADLMMKDKPGSTGMKPPASHPFPTPLVLPLQFRLLGVTYTPALGSRNSESYQELERDVRLMLNQMLSGYKNFLQANVLEFMNGSVVVRGEVLFRGDAPAPTNSHLIRTLITEASKGRSIFSWQLDPQSILSGGFSLKNLDPEKLSISFIASQLGVTASVNALYHVRNFTISQLRNLRGNTEITGDLYLDTVAHADVTDVLEALTMLSDLSMDLTSISVEESKIGLHVYPISFLVTNRHFSQELQDPLSEEHHNLSRELGNVVARALRDYPSFLKAIIKEFLPGSLICHGNMLFRQPAPTSVEVLETLVLSVGPNQALADSDIRVDPFSLSVGEDTLEHPSPQQGFPAYGVALMVIGGLCIMTAPVVLVCLGTKRLLWQHRRAVWDRGDPEVGIQTLEMDNQGFWTERFRFCGDLDCPDWVLAEISTLAKISSVKLKLICAQVLRDLLGEPIEYDKILKLTSDAKLESGDVKATIAVLGFILSSAAKHNVDSESLSSELQQLGLPKEHASGLCRSYEEKQSPLQDRLRACSLRLSQLGSVRWRVDYTLSSSELQEVNEPVVHLTFNVRDREGEKMTAIPVTLSANKFWVLLAELKQAQTLMNTLL</sequence>
<feature type="domain" description="COMM" evidence="4">
    <location>
        <begin position="1104"/>
        <end position="1173"/>
    </location>
</feature>
<reference evidence="5" key="1">
    <citation type="submission" date="2019-04" db="EMBL/GenBank/DDBJ databases">
        <title>Genome assembly of Zosterops borbonicus 15179.</title>
        <authorList>
            <person name="Leroy T."/>
            <person name="Anselmetti Y."/>
            <person name="Tilak M.-K."/>
            <person name="Nabholz B."/>
        </authorList>
    </citation>
    <scope>NUCLEOTIDE SEQUENCE</scope>
    <source>
        <strain evidence="5">HGM_15179</strain>
        <tissue evidence="5">Muscle</tissue>
    </source>
</reference>
<feature type="compositionally biased region" description="Polar residues" evidence="1">
    <location>
        <begin position="417"/>
        <end position="436"/>
    </location>
</feature>
<dbReference type="CDD" id="cd04752">
    <property type="entry name" value="Commd4"/>
    <property type="match status" value="1"/>
</dbReference>
<feature type="compositionally biased region" description="Polar residues" evidence="1">
    <location>
        <begin position="498"/>
        <end position="511"/>
    </location>
</feature>
<dbReference type="PANTHER" id="PTHR16231:SF4">
    <property type="entry name" value="COMM DOMAIN-CONTAINING PROTEIN 4"/>
    <property type="match status" value="1"/>
</dbReference>
<dbReference type="Pfam" id="PF01390">
    <property type="entry name" value="SEA"/>
    <property type="match status" value="2"/>
</dbReference>
<protein>
    <recommendedName>
        <fullName evidence="7">COMM domain-containing protein</fullName>
    </recommendedName>
</protein>
<feature type="region of interest" description="Disordered" evidence="1">
    <location>
        <begin position="376"/>
        <end position="516"/>
    </location>
</feature>
<dbReference type="InterPro" id="IPR017920">
    <property type="entry name" value="COMM"/>
</dbReference>
<evidence type="ECO:0000256" key="2">
    <source>
        <dbReference type="SAM" id="Phobius"/>
    </source>
</evidence>
<keyword evidence="2" id="KW-0472">Membrane</keyword>
<dbReference type="Gene3D" id="3.30.70.960">
    <property type="entry name" value="SEA domain"/>
    <property type="match status" value="2"/>
</dbReference>
<dbReference type="Pfam" id="PF07258">
    <property type="entry name" value="COMM_domain"/>
    <property type="match status" value="1"/>
</dbReference>
<proteinExistence type="predicted"/>
<dbReference type="PROSITE" id="PS50024">
    <property type="entry name" value="SEA"/>
    <property type="match status" value="2"/>
</dbReference>
<dbReference type="PANTHER" id="PTHR16231">
    <property type="entry name" value="COMM DOMAIN-CONTAINING PROTEIN 4-8 FAMILY MEMBER"/>
    <property type="match status" value="1"/>
</dbReference>
<dbReference type="SMART" id="SM00200">
    <property type="entry name" value="SEA"/>
    <property type="match status" value="2"/>
</dbReference>
<feature type="domain" description="SEA" evidence="3">
    <location>
        <begin position="793"/>
        <end position="905"/>
    </location>
</feature>
<keyword evidence="2" id="KW-1133">Transmembrane helix</keyword>
<dbReference type="AlphaFoldDB" id="A0A8K1G8A2"/>
<dbReference type="SUPFAM" id="SSF82671">
    <property type="entry name" value="SEA domain"/>
    <property type="match status" value="2"/>
</dbReference>
<feature type="region of interest" description="Disordered" evidence="1">
    <location>
        <begin position="546"/>
        <end position="588"/>
    </location>
</feature>
<dbReference type="InterPro" id="IPR037356">
    <property type="entry name" value="COMMD4"/>
</dbReference>
<evidence type="ECO:0000259" key="4">
    <source>
        <dbReference type="PROSITE" id="PS51269"/>
    </source>
</evidence>
<gene>
    <name evidence="5" type="ORF">HGM15179_013706</name>
</gene>
<evidence type="ECO:0000259" key="3">
    <source>
        <dbReference type="PROSITE" id="PS50024"/>
    </source>
</evidence>
<evidence type="ECO:0000256" key="1">
    <source>
        <dbReference type="SAM" id="MobiDB-lite"/>
    </source>
</evidence>
<feature type="domain" description="SEA" evidence="3">
    <location>
        <begin position="593"/>
        <end position="705"/>
    </location>
</feature>
<feature type="transmembrane region" description="Helical" evidence="2">
    <location>
        <begin position="914"/>
        <end position="940"/>
    </location>
</feature>
<evidence type="ECO:0000313" key="5">
    <source>
        <dbReference type="EMBL" id="TRZ13403.1"/>
    </source>
</evidence>
<keyword evidence="6" id="KW-1185">Reference proteome</keyword>
<comment type="caution">
    <text evidence="5">The sequence shown here is derived from an EMBL/GenBank/DDBJ whole genome shotgun (WGS) entry which is preliminary data.</text>
</comment>
<dbReference type="OrthoDB" id="10070537at2759"/>